<keyword evidence="1" id="KW-0472">Membrane</keyword>
<dbReference type="STRING" id="492660.SAMN05192566_1304"/>
<dbReference type="AlphaFoldDB" id="A0A1G9BRA7"/>
<evidence type="ECO:0000313" key="3">
    <source>
        <dbReference type="Proteomes" id="UP000198629"/>
    </source>
</evidence>
<organism evidence="2 3">
    <name type="scientific">Methylophilus rhizosphaerae</name>
    <dbReference type="NCBI Taxonomy" id="492660"/>
    <lineage>
        <taxon>Bacteria</taxon>
        <taxon>Pseudomonadati</taxon>
        <taxon>Pseudomonadota</taxon>
        <taxon>Betaproteobacteria</taxon>
        <taxon>Nitrosomonadales</taxon>
        <taxon>Methylophilaceae</taxon>
        <taxon>Methylophilus</taxon>
    </lineage>
</organism>
<dbReference type="OrthoDB" id="287782at2"/>
<keyword evidence="1" id="KW-0812">Transmembrane</keyword>
<dbReference type="EMBL" id="FNFX01000002">
    <property type="protein sequence ID" value="SDK41986.1"/>
    <property type="molecule type" value="Genomic_DNA"/>
</dbReference>
<keyword evidence="3" id="KW-1185">Reference proteome</keyword>
<feature type="transmembrane region" description="Helical" evidence="1">
    <location>
        <begin position="80"/>
        <end position="99"/>
    </location>
</feature>
<proteinExistence type="predicted"/>
<feature type="transmembrane region" description="Helical" evidence="1">
    <location>
        <begin position="111"/>
        <end position="133"/>
    </location>
</feature>
<accession>A0A1G9BRA7</accession>
<evidence type="ECO:0000256" key="1">
    <source>
        <dbReference type="SAM" id="Phobius"/>
    </source>
</evidence>
<keyword evidence="1" id="KW-1133">Transmembrane helix</keyword>
<evidence type="ECO:0008006" key="4">
    <source>
        <dbReference type="Google" id="ProtNLM"/>
    </source>
</evidence>
<reference evidence="3" key="1">
    <citation type="submission" date="2016-10" db="EMBL/GenBank/DDBJ databases">
        <authorList>
            <person name="Varghese N."/>
            <person name="Submissions S."/>
        </authorList>
    </citation>
    <scope>NUCLEOTIDE SEQUENCE [LARGE SCALE GENOMIC DNA]</scope>
    <source>
        <strain evidence="3">CBMB127</strain>
    </source>
</reference>
<dbReference type="RefSeq" id="WP_091471317.1">
    <property type="nucleotide sequence ID" value="NZ_FNFX01000002.1"/>
</dbReference>
<sequence>MNILRKLLRISVLTGIVFNSIFLSLNGLFMIIDPKTWYEMVPGVITTGFYNQHFIRDIGIIQLFLGIAFIAGWFHPHLQLTLWGVATLWLVAHAVFHLWEVAVGICGASALLRDFAAVSLPALIGIAALLTFATK</sequence>
<evidence type="ECO:0000313" key="2">
    <source>
        <dbReference type="EMBL" id="SDK41986.1"/>
    </source>
</evidence>
<name>A0A1G9BRA7_9PROT</name>
<gene>
    <name evidence="2" type="ORF">SAMN05192566_1304</name>
</gene>
<dbReference type="Proteomes" id="UP000198629">
    <property type="component" value="Unassembled WGS sequence"/>
</dbReference>
<feature type="transmembrane region" description="Helical" evidence="1">
    <location>
        <begin position="12"/>
        <end position="32"/>
    </location>
</feature>
<protein>
    <recommendedName>
        <fullName evidence="4">DoxX-like family protein</fullName>
    </recommendedName>
</protein>
<feature type="transmembrane region" description="Helical" evidence="1">
    <location>
        <begin position="54"/>
        <end position="73"/>
    </location>
</feature>